<dbReference type="CDD" id="cd02503">
    <property type="entry name" value="MobA"/>
    <property type="match status" value="1"/>
</dbReference>
<evidence type="ECO:0000256" key="2">
    <source>
        <dbReference type="ARBA" id="ARBA00022679"/>
    </source>
</evidence>
<sequence length="192" mass="20761">MSNFVTRPPLISGLILAGGAGRRAGGQDKGLLNWQGLPLIDHVYRRIAPQVSEVLISCNRNRERYAALSTVTNADLRPEYQGPLAGLEAATAAITHPLVMIVPCDTPILPANLAKHLLQALAQSPEESVAYAKTRDGGQYLCALMRTECLLSLPAFLDSGQRAVRHWYEQVGAVAVDMDNQSESFLNINALA</sequence>
<comment type="subcellular location">
    <subcellularLocation>
        <location evidence="8">Cytoplasm</location>
    </subcellularLocation>
</comment>
<feature type="binding site" evidence="8">
    <location>
        <position position="105"/>
    </location>
    <ligand>
        <name>Mg(2+)</name>
        <dbReference type="ChEBI" id="CHEBI:18420"/>
    </ligand>
</feature>
<feature type="binding site" evidence="8">
    <location>
        <position position="105"/>
    </location>
    <ligand>
        <name>GTP</name>
        <dbReference type="ChEBI" id="CHEBI:37565"/>
    </ligand>
</feature>
<dbReference type="InterPro" id="IPR013482">
    <property type="entry name" value="Molybde_CF_guanTrfase"/>
</dbReference>
<dbReference type="EMBL" id="SHNP01000004">
    <property type="protein sequence ID" value="MCX2974394.1"/>
    <property type="molecule type" value="Genomic_DNA"/>
</dbReference>
<dbReference type="HAMAP" id="MF_00316">
    <property type="entry name" value="MobA"/>
    <property type="match status" value="1"/>
</dbReference>
<evidence type="ECO:0000256" key="1">
    <source>
        <dbReference type="ARBA" id="ARBA00022490"/>
    </source>
</evidence>
<comment type="subunit">
    <text evidence="8">Monomer.</text>
</comment>
<evidence type="ECO:0000256" key="3">
    <source>
        <dbReference type="ARBA" id="ARBA00022723"/>
    </source>
</evidence>
<dbReference type="Gene3D" id="3.90.550.10">
    <property type="entry name" value="Spore Coat Polysaccharide Biosynthesis Protein SpsA, Chain A"/>
    <property type="match status" value="1"/>
</dbReference>
<comment type="caution">
    <text evidence="10">The sequence shown here is derived from an EMBL/GenBank/DDBJ whole genome shotgun (WGS) entry which is preliminary data.</text>
</comment>
<dbReference type="PANTHER" id="PTHR19136:SF81">
    <property type="entry name" value="MOLYBDENUM COFACTOR GUANYLYLTRANSFERASE"/>
    <property type="match status" value="1"/>
</dbReference>
<feature type="binding site" evidence="8">
    <location>
        <begin position="16"/>
        <end position="18"/>
    </location>
    <ligand>
        <name>GTP</name>
        <dbReference type="ChEBI" id="CHEBI:37565"/>
    </ligand>
</feature>
<evidence type="ECO:0000256" key="5">
    <source>
        <dbReference type="ARBA" id="ARBA00022842"/>
    </source>
</evidence>
<proteinExistence type="inferred from homology"/>
<keyword evidence="3 8" id="KW-0479">Metal-binding</keyword>
<comment type="catalytic activity">
    <reaction evidence="8">
        <text>Mo-molybdopterin + GTP + H(+) = Mo-molybdopterin guanine dinucleotide + diphosphate</text>
        <dbReference type="Rhea" id="RHEA:34243"/>
        <dbReference type="ChEBI" id="CHEBI:15378"/>
        <dbReference type="ChEBI" id="CHEBI:33019"/>
        <dbReference type="ChEBI" id="CHEBI:37565"/>
        <dbReference type="ChEBI" id="CHEBI:71302"/>
        <dbReference type="ChEBI" id="CHEBI:71310"/>
        <dbReference type="EC" id="2.7.7.77"/>
    </reaction>
</comment>
<dbReference type="GO" id="GO:0061603">
    <property type="term" value="F:molybdenum cofactor guanylyltransferase activity"/>
    <property type="evidence" value="ECO:0007669"/>
    <property type="project" value="UniProtKB-EC"/>
</dbReference>
<protein>
    <recommendedName>
        <fullName evidence="8">Molybdenum cofactor guanylyltransferase</fullName>
        <shortName evidence="8">MoCo guanylyltransferase</shortName>
        <ecNumber evidence="8">2.7.7.77</ecNumber>
    </recommendedName>
    <alternativeName>
        <fullName evidence="8">GTP:molybdopterin guanylyltransferase</fullName>
    </alternativeName>
    <alternativeName>
        <fullName evidence="8">Mo-MPT guanylyltransferase</fullName>
    </alternativeName>
    <alternativeName>
        <fullName evidence="8">Molybdopterin guanylyltransferase</fullName>
    </alternativeName>
    <alternativeName>
        <fullName evidence="8">Molybdopterin-guanine dinucleotide synthase</fullName>
        <shortName evidence="8">MGD synthase</shortName>
    </alternativeName>
</protein>
<keyword evidence="1 8" id="KW-0963">Cytoplasm</keyword>
<feature type="binding site" evidence="8">
    <location>
        <position position="75"/>
    </location>
    <ligand>
        <name>GTP</name>
        <dbReference type="ChEBI" id="CHEBI:37565"/>
    </ligand>
</feature>
<evidence type="ECO:0000256" key="4">
    <source>
        <dbReference type="ARBA" id="ARBA00022741"/>
    </source>
</evidence>
<comment type="similarity">
    <text evidence="8">Belongs to the MobA family.</text>
</comment>
<name>A0ABT3SWL9_9GAMM</name>
<gene>
    <name evidence="8 10" type="primary">mobA</name>
    <name evidence="10" type="ORF">EYC87_12450</name>
</gene>
<comment type="function">
    <text evidence="8">Transfers a GMP moiety from GTP to Mo-molybdopterin (Mo-MPT) cofactor (Moco or molybdenum cofactor) to form Mo-molybdopterin guanine dinucleotide (Mo-MGD) cofactor.</text>
</comment>
<dbReference type="Proteomes" id="UP001143307">
    <property type="component" value="Unassembled WGS sequence"/>
</dbReference>
<keyword evidence="5 8" id="KW-0460">Magnesium</keyword>
<evidence type="ECO:0000256" key="7">
    <source>
        <dbReference type="ARBA" id="ARBA00023150"/>
    </source>
</evidence>
<evidence type="ECO:0000313" key="10">
    <source>
        <dbReference type="EMBL" id="MCX2974394.1"/>
    </source>
</evidence>
<dbReference type="SUPFAM" id="SSF53448">
    <property type="entry name" value="Nucleotide-diphospho-sugar transferases"/>
    <property type="match status" value="1"/>
</dbReference>
<keyword evidence="6 8" id="KW-0342">GTP-binding</keyword>
<feature type="binding site" evidence="8">
    <location>
        <position position="29"/>
    </location>
    <ligand>
        <name>GTP</name>
        <dbReference type="ChEBI" id="CHEBI:37565"/>
    </ligand>
</feature>
<keyword evidence="10" id="KW-0548">Nucleotidyltransferase</keyword>
<keyword evidence="11" id="KW-1185">Reference proteome</keyword>
<evidence type="ECO:0000259" key="9">
    <source>
        <dbReference type="Pfam" id="PF12804"/>
    </source>
</evidence>
<comment type="caution">
    <text evidence="8">Lacks conserved residue(s) required for the propagation of feature annotation.</text>
</comment>
<feature type="domain" description="MobA-like NTP transferase" evidence="9">
    <location>
        <begin position="13"/>
        <end position="168"/>
    </location>
</feature>
<accession>A0ABT3SWL9</accession>
<organism evidence="10 11">
    <name type="scientific">Candidatus Seongchinamella marina</name>
    <dbReference type="NCBI Taxonomy" id="2518990"/>
    <lineage>
        <taxon>Bacteria</taxon>
        <taxon>Pseudomonadati</taxon>
        <taxon>Pseudomonadota</taxon>
        <taxon>Gammaproteobacteria</taxon>
        <taxon>Cellvibrionales</taxon>
        <taxon>Halieaceae</taxon>
        <taxon>Seongchinamella</taxon>
    </lineage>
</organism>
<evidence type="ECO:0000313" key="11">
    <source>
        <dbReference type="Proteomes" id="UP001143307"/>
    </source>
</evidence>
<reference evidence="10" key="1">
    <citation type="submission" date="2019-02" db="EMBL/GenBank/DDBJ databases">
        <authorList>
            <person name="Li S.-H."/>
        </authorList>
    </citation>
    <scope>NUCLEOTIDE SEQUENCE</scope>
    <source>
        <strain evidence="10">IMCC8485</strain>
    </source>
</reference>
<dbReference type="InterPro" id="IPR029044">
    <property type="entry name" value="Nucleotide-diphossugar_trans"/>
</dbReference>
<dbReference type="Pfam" id="PF12804">
    <property type="entry name" value="NTP_transf_3"/>
    <property type="match status" value="1"/>
</dbReference>
<evidence type="ECO:0000256" key="6">
    <source>
        <dbReference type="ARBA" id="ARBA00023134"/>
    </source>
</evidence>
<comment type="domain">
    <text evidence="8">The N-terminal domain determines nucleotide recognition and specific binding, while the C-terminal domain determines the specific binding to the target protein.</text>
</comment>
<keyword evidence="4 8" id="KW-0547">Nucleotide-binding</keyword>
<dbReference type="InterPro" id="IPR025877">
    <property type="entry name" value="MobA-like_NTP_Trfase"/>
</dbReference>
<dbReference type="PANTHER" id="PTHR19136">
    <property type="entry name" value="MOLYBDENUM COFACTOR GUANYLYLTRANSFERASE"/>
    <property type="match status" value="1"/>
</dbReference>
<dbReference type="EC" id="2.7.7.77" evidence="8"/>
<keyword evidence="7 8" id="KW-0501">Molybdenum cofactor biosynthesis</keyword>
<evidence type="ECO:0000256" key="8">
    <source>
        <dbReference type="HAMAP-Rule" id="MF_00316"/>
    </source>
</evidence>
<comment type="cofactor">
    <cofactor evidence="8">
        <name>Mg(2+)</name>
        <dbReference type="ChEBI" id="CHEBI:18420"/>
    </cofactor>
</comment>
<dbReference type="NCBIfam" id="TIGR02665">
    <property type="entry name" value="molyb_mobA"/>
    <property type="match status" value="1"/>
</dbReference>
<keyword evidence="2 8" id="KW-0808">Transferase</keyword>